<evidence type="ECO:0000259" key="2">
    <source>
        <dbReference type="Pfam" id="PF13477"/>
    </source>
</evidence>
<dbReference type="Pfam" id="PF00534">
    <property type="entry name" value="Glycos_transf_1"/>
    <property type="match status" value="1"/>
</dbReference>
<dbReference type="GO" id="GO:0016758">
    <property type="term" value="F:hexosyltransferase activity"/>
    <property type="evidence" value="ECO:0007669"/>
    <property type="project" value="TreeGrafter"/>
</dbReference>
<evidence type="ECO:0000313" key="4">
    <source>
        <dbReference type="Proteomes" id="UP000515472"/>
    </source>
</evidence>
<dbReference type="CDD" id="cd03808">
    <property type="entry name" value="GT4_CapM-like"/>
    <property type="match status" value="1"/>
</dbReference>
<dbReference type="InterPro" id="IPR028098">
    <property type="entry name" value="Glyco_trans_4-like_N"/>
</dbReference>
<dbReference type="AlphaFoldDB" id="A0A6S6M7Q2"/>
<dbReference type="Pfam" id="PF13477">
    <property type="entry name" value="Glyco_trans_4_2"/>
    <property type="match status" value="1"/>
</dbReference>
<keyword evidence="4" id="KW-1185">Reference proteome</keyword>
<dbReference type="EMBL" id="AP023213">
    <property type="protein sequence ID" value="BCG47774.1"/>
    <property type="molecule type" value="Genomic_DNA"/>
</dbReference>
<dbReference type="InterPro" id="IPR001296">
    <property type="entry name" value="Glyco_trans_1"/>
</dbReference>
<gene>
    <name evidence="3" type="ORF">GEOBRER4_n2620</name>
</gene>
<evidence type="ECO:0000313" key="3">
    <source>
        <dbReference type="EMBL" id="BCG47774.1"/>
    </source>
</evidence>
<dbReference type="Gene3D" id="3.40.50.2000">
    <property type="entry name" value="Glycogen Phosphorylase B"/>
    <property type="match status" value="2"/>
</dbReference>
<accession>A0A6S6M7Q2</accession>
<feature type="domain" description="Glycosyl transferase family 1" evidence="1">
    <location>
        <begin position="181"/>
        <end position="346"/>
    </location>
</feature>
<keyword evidence="3" id="KW-0808">Transferase</keyword>
<dbReference type="KEGG" id="gbn:GEOBRER4_25240"/>
<feature type="domain" description="Glycosyltransferase subfamily 4-like N-terminal" evidence="2">
    <location>
        <begin position="2"/>
        <end position="142"/>
    </location>
</feature>
<dbReference type="PANTHER" id="PTHR45947:SF3">
    <property type="entry name" value="SULFOQUINOVOSYL TRANSFERASE SQD2"/>
    <property type="match status" value="1"/>
</dbReference>
<dbReference type="Proteomes" id="UP000515472">
    <property type="component" value="Chromosome"/>
</dbReference>
<sequence length="371" mass="41319">MRILFVVNDSSFFISHRLPIAQGASKAGYEVHVAAPDNIKQDLIQSEGFCFHKFFLNRKGVFILQEFLSFLSIVKLFQDVKPDIVHLITIKPIVYGGIASFFRKIPSMVYAVTGLGYIFSSTDLKAKIIRTIMTPLLHVCFKHPNMKVIFQNHDDMELMVNVAGLKNTALIRGSGVDMDLFQPRQIPSDMPTVVLASRMLFDKGVKEFVEAAHLLLQAGLNAKFILVGDTDLGNPKAVPRKQLLEWQKEKGVEWWGYCDNMPDVLAQCSIFCLPSFYGEGVPKALIEAAASGLPIVTTNWPGCRDVVEDGVNGILVPVRNVDALSLALRKLIENPHLRRQMGSRGRAIAESQFSVERVVKETLSVYEGLVS</sequence>
<protein>
    <submittedName>
        <fullName evidence="3">Glycosyltransferase</fullName>
    </submittedName>
</protein>
<reference evidence="3 4" key="1">
    <citation type="submission" date="2020-06" db="EMBL/GenBank/DDBJ databases">
        <title>Interaction of electrochemicaly active bacteria, Geobacter bremensis R4 on different carbon anode.</title>
        <authorList>
            <person name="Meng L."/>
            <person name="Yoshida N."/>
        </authorList>
    </citation>
    <scope>NUCLEOTIDE SEQUENCE [LARGE SCALE GENOMIC DNA]</scope>
    <source>
        <strain evidence="3 4">R4</strain>
    </source>
</reference>
<dbReference type="PANTHER" id="PTHR45947">
    <property type="entry name" value="SULFOQUINOVOSYL TRANSFERASE SQD2"/>
    <property type="match status" value="1"/>
</dbReference>
<dbReference type="RefSeq" id="WP_185242621.1">
    <property type="nucleotide sequence ID" value="NZ_AP023213.1"/>
</dbReference>
<organism evidence="3 4">
    <name type="scientific">Citrifermentans bremense</name>
    <dbReference type="NCBI Taxonomy" id="60035"/>
    <lineage>
        <taxon>Bacteria</taxon>
        <taxon>Pseudomonadati</taxon>
        <taxon>Thermodesulfobacteriota</taxon>
        <taxon>Desulfuromonadia</taxon>
        <taxon>Geobacterales</taxon>
        <taxon>Geobacteraceae</taxon>
        <taxon>Citrifermentans</taxon>
    </lineage>
</organism>
<proteinExistence type="predicted"/>
<name>A0A6S6M7Q2_9BACT</name>
<evidence type="ECO:0000259" key="1">
    <source>
        <dbReference type="Pfam" id="PF00534"/>
    </source>
</evidence>
<dbReference type="InterPro" id="IPR050194">
    <property type="entry name" value="Glycosyltransferase_grp1"/>
</dbReference>
<dbReference type="SUPFAM" id="SSF53756">
    <property type="entry name" value="UDP-Glycosyltransferase/glycogen phosphorylase"/>
    <property type="match status" value="1"/>
</dbReference>